<gene>
    <name evidence="9" type="ORF">OTU49_008167</name>
</gene>
<evidence type="ECO:0000256" key="5">
    <source>
        <dbReference type="ARBA" id="ARBA00022989"/>
    </source>
</evidence>
<evidence type="ECO:0000256" key="3">
    <source>
        <dbReference type="ARBA" id="ARBA00022679"/>
    </source>
</evidence>
<evidence type="ECO:0000313" key="10">
    <source>
        <dbReference type="Proteomes" id="UP001445076"/>
    </source>
</evidence>
<evidence type="ECO:0000313" key="9">
    <source>
        <dbReference type="EMBL" id="KAK8730239.1"/>
    </source>
</evidence>
<dbReference type="AlphaFoldDB" id="A0AAW0WQM3"/>
<keyword evidence="7" id="KW-0325">Glycoprotein</keyword>
<dbReference type="GO" id="GO:0016020">
    <property type="term" value="C:membrane"/>
    <property type="evidence" value="ECO:0007669"/>
    <property type="project" value="UniProtKB-SubCell"/>
</dbReference>
<evidence type="ECO:0000256" key="7">
    <source>
        <dbReference type="ARBA" id="ARBA00023180"/>
    </source>
</evidence>
<dbReference type="PANTHER" id="PTHR20961:SF38">
    <property type="entry name" value="PROTEIN O-LINKED-MANNOSE BETA-1,4-N-ACETYLGLUCOSAMINYLTRANSFERASE 2"/>
    <property type="match status" value="1"/>
</dbReference>
<name>A0AAW0WQM3_CHEQU</name>
<evidence type="ECO:0000256" key="2">
    <source>
        <dbReference type="ARBA" id="ARBA00022676"/>
    </source>
</evidence>
<dbReference type="GO" id="GO:0035269">
    <property type="term" value="P:protein O-linked glycosylation via mannose"/>
    <property type="evidence" value="ECO:0007669"/>
    <property type="project" value="TreeGrafter"/>
</dbReference>
<keyword evidence="2" id="KW-0328">Glycosyltransferase</keyword>
<keyword evidence="4" id="KW-0812">Transmembrane</keyword>
<dbReference type="PANTHER" id="PTHR20961">
    <property type="entry name" value="GLYCOSYLTRANSFERASE"/>
    <property type="match status" value="1"/>
</dbReference>
<dbReference type="GO" id="GO:0005783">
    <property type="term" value="C:endoplasmic reticulum"/>
    <property type="evidence" value="ECO:0007669"/>
    <property type="project" value="TreeGrafter"/>
</dbReference>
<sequence>NNNNNTADITFLFRDTAMVGMFKTLIDIIILIVTVVSSTCEAPSKHIDETLSSFRKPHELEPSTSNVRREKALIEPLSRRSDRSSHKETFCSSSCREAWTHNLYTFAFWNATKKVQFAKICTLHSHTFPLCNETQENINIVTTSNKAFNRDKIHNHLHSSRLSSMCSYSSVWCHSSPESGLRCRFQNLYYNLEKREFVFVYHFNSVLYGINSIKTLQDQLFMSSVVGHNAFQILITTVPFASFTTKYKCKTIPGKSLIMARFKSDNLLHVFHDDLLPTYFTVKEICMNDVTCSDNMTLIFTDENDRGMYWDLYQLMSKNVLLMSESNSVSKYVWYCFANAHIGLNKLSVWYQYGFGKPQGPQVSNTFSGYHLRQFTDFIKGKLKIEYHVTGIQLGVLISRKYNRKILNEEDLSAVIKDQLTLQGNQKDSEVTILSLEDKEFFTIISELTRARVAVGVHGAALILGMFLPPGSILVEIWPYGINPNAATVYKTLCELPNFGITYVPWMNEDLENTVYHPEYPSFYGGLSHLSFDKQQDIIKGLHENKLNAVECCDNTTWLFRMYQDTRVHTNENDTKYLSDPFSSILREGFSKSKDYLINEAVNNKIDCLLHPSKVQEVHCYLIKGSSYTKLFMEWEDPWNIEDINCQDIYFEVVVKIEGESAVVRDTLSNRHYFKKLKFGVESTYTWVTCFCNGTEGSVFFKMCTI</sequence>
<organism evidence="9 10">
    <name type="scientific">Cherax quadricarinatus</name>
    <name type="common">Australian red claw crayfish</name>
    <dbReference type="NCBI Taxonomy" id="27406"/>
    <lineage>
        <taxon>Eukaryota</taxon>
        <taxon>Metazoa</taxon>
        <taxon>Ecdysozoa</taxon>
        <taxon>Arthropoda</taxon>
        <taxon>Crustacea</taxon>
        <taxon>Multicrustacea</taxon>
        <taxon>Malacostraca</taxon>
        <taxon>Eumalacostraca</taxon>
        <taxon>Eucarida</taxon>
        <taxon>Decapoda</taxon>
        <taxon>Pleocyemata</taxon>
        <taxon>Astacidea</taxon>
        <taxon>Parastacoidea</taxon>
        <taxon>Parastacidae</taxon>
        <taxon>Cherax</taxon>
    </lineage>
</organism>
<dbReference type="InterPro" id="IPR049625">
    <property type="entry name" value="Glyco_transf_61_cat"/>
</dbReference>
<protein>
    <recommendedName>
        <fullName evidence="8">Glycosyltransferase 61 catalytic domain-containing protein</fullName>
    </recommendedName>
</protein>
<dbReference type="GO" id="GO:0097363">
    <property type="term" value="F:protein O-acetylglucosaminyltransferase activity"/>
    <property type="evidence" value="ECO:0007669"/>
    <property type="project" value="TreeGrafter"/>
</dbReference>
<comment type="caution">
    <text evidence="9">The sequence shown here is derived from an EMBL/GenBank/DDBJ whole genome shotgun (WGS) entry which is preliminary data.</text>
</comment>
<dbReference type="Pfam" id="PF04577">
    <property type="entry name" value="Glyco_transf_61"/>
    <property type="match status" value="1"/>
</dbReference>
<evidence type="ECO:0000259" key="8">
    <source>
        <dbReference type="Pfam" id="PF04577"/>
    </source>
</evidence>
<dbReference type="EMBL" id="JARKIK010000065">
    <property type="protein sequence ID" value="KAK8730239.1"/>
    <property type="molecule type" value="Genomic_DNA"/>
</dbReference>
<proteinExistence type="predicted"/>
<dbReference type="InterPro" id="IPR007657">
    <property type="entry name" value="Glycosyltransferase_61"/>
</dbReference>
<evidence type="ECO:0000256" key="1">
    <source>
        <dbReference type="ARBA" id="ARBA00004167"/>
    </source>
</evidence>
<feature type="domain" description="Glycosyltransferase 61 catalytic" evidence="8">
    <location>
        <begin position="365"/>
        <end position="474"/>
    </location>
</feature>
<keyword evidence="5" id="KW-1133">Transmembrane helix</keyword>
<dbReference type="Proteomes" id="UP001445076">
    <property type="component" value="Unassembled WGS sequence"/>
</dbReference>
<accession>A0AAW0WQM3</accession>
<keyword evidence="10" id="KW-1185">Reference proteome</keyword>
<evidence type="ECO:0000256" key="4">
    <source>
        <dbReference type="ARBA" id="ARBA00022692"/>
    </source>
</evidence>
<reference evidence="9 10" key="1">
    <citation type="journal article" date="2024" name="BMC Genomics">
        <title>Genome assembly of redclaw crayfish (Cherax quadricarinatus) provides insights into its immune adaptation and hypoxia tolerance.</title>
        <authorList>
            <person name="Liu Z."/>
            <person name="Zheng J."/>
            <person name="Li H."/>
            <person name="Fang K."/>
            <person name="Wang S."/>
            <person name="He J."/>
            <person name="Zhou D."/>
            <person name="Weng S."/>
            <person name="Chi M."/>
            <person name="Gu Z."/>
            <person name="He J."/>
            <person name="Li F."/>
            <person name="Wang M."/>
        </authorList>
    </citation>
    <scope>NUCLEOTIDE SEQUENCE [LARGE SCALE GENOMIC DNA]</scope>
    <source>
        <strain evidence="9">ZL_2023a</strain>
    </source>
</reference>
<feature type="non-terminal residue" evidence="9">
    <location>
        <position position="1"/>
    </location>
</feature>
<keyword evidence="6" id="KW-0472">Membrane</keyword>
<keyword evidence="3" id="KW-0808">Transferase</keyword>
<evidence type="ECO:0000256" key="6">
    <source>
        <dbReference type="ARBA" id="ARBA00023136"/>
    </source>
</evidence>
<comment type="subcellular location">
    <subcellularLocation>
        <location evidence="1">Membrane</location>
        <topology evidence="1">Single-pass membrane protein</topology>
    </subcellularLocation>
</comment>